<gene>
    <name evidence="1" type="ORF">BE08_35810</name>
</gene>
<protein>
    <submittedName>
        <fullName evidence="1">Uncharacterized protein</fullName>
    </submittedName>
</protein>
<dbReference type="Proteomes" id="UP000075420">
    <property type="component" value="Unassembled WGS sequence"/>
</dbReference>
<accession>A0A150PQ53</accession>
<comment type="caution">
    <text evidence="1">The sequence shown here is derived from an EMBL/GenBank/DDBJ whole genome shotgun (WGS) entry which is preliminary data.</text>
</comment>
<dbReference type="EMBL" id="JELY01000858">
    <property type="protein sequence ID" value="KYF57825.1"/>
    <property type="molecule type" value="Genomic_DNA"/>
</dbReference>
<proteinExistence type="predicted"/>
<dbReference type="AlphaFoldDB" id="A0A150PQ53"/>
<reference evidence="1 2" key="1">
    <citation type="submission" date="2014-02" db="EMBL/GenBank/DDBJ databases">
        <title>The small core and large imbalanced accessory genome model reveals a collaborative survival strategy of Sorangium cellulosum strains in nature.</title>
        <authorList>
            <person name="Han K."/>
            <person name="Peng R."/>
            <person name="Blom J."/>
            <person name="Li Y.-Z."/>
        </authorList>
    </citation>
    <scope>NUCLEOTIDE SEQUENCE [LARGE SCALE GENOMIC DNA]</scope>
    <source>
        <strain evidence="1 2">So0157-25</strain>
    </source>
</reference>
<organism evidence="1 2">
    <name type="scientific">Sorangium cellulosum</name>
    <name type="common">Polyangium cellulosum</name>
    <dbReference type="NCBI Taxonomy" id="56"/>
    <lineage>
        <taxon>Bacteria</taxon>
        <taxon>Pseudomonadati</taxon>
        <taxon>Myxococcota</taxon>
        <taxon>Polyangia</taxon>
        <taxon>Polyangiales</taxon>
        <taxon>Polyangiaceae</taxon>
        <taxon>Sorangium</taxon>
    </lineage>
</organism>
<sequence>MVEHVGRHGGVSVDKQEAMPLGQGDALTSRWMICSRDVADGLVRDQLDHAKPIGYREGADGGDDLLDGHARQDAIPAARKEVEDRLQMV</sequence>
<evidence type="ECO:0000313" key="2">
    <source>
        <dbReference type="Proteomes" id="UP000075420"/>
    </source>
</evidence>
<evidence type="ECO:0000313" key="1">
    <source>
        <dbReference type="EMBL" id="KYF57825.1"/>
    </source>
</evidence>
<name>A0A150PQ53_SORCE</name>